<evidence type="ECO:0000313" key="3">
    <source>
        <dbReference type="Proteomes" id="UP001243330"/>
    </source>
</evidence>
<feature type="compositionally biased region" description="Polar residues" evidence="1">
    <location>
        <begin position="8"/>
        <end position="20"/>
    </location>
</feature>
<name>A0AAD9AUA8_9PEZI</name>
<comment type="caution">
    <text evidence="2">The sequence shown here is derived from an EMBL/GenBank/DDBJ whole genome shotgun (WGS) entry which is preliminary data.</text>
</comment>
<gene>
    <name evidence="2" type="ORF">CCHR01_03241</name>
</gene>
<feature type="region of interest" description="Disordered" evidence="1">
    <location>
        <begin position="1"/>
        <end position="29"/>
    </location>
</feature>
<dbReference type="EMBL" id="JAQOWY010000042">
    <property type="protein sequence ID" value="KAK1854158.1"/>
    <property type="molecule type" value="Genomic_DNA"/>
</dbReference>
<dbReference type="Proteomes" id="UP001243330">
    <property type="component" value="Unassembled WGS sequence"/>
</dbReference>
<dbReference type="AlphaFoldDB" id="A0AAD9AUA8"/>
<sequence length="64" mass="6991">MENGKNRVFTTRPLQTSSHTVPGVNKPSCRHEASAAGLLSLLSNLRLPDQQHTDNAMKFKGTSN</sequence>
<keyword evidence="3" id="KW-1185">Reference proteome</keyword>
<organism evidence="2 3">
    <name type="scientific">Colletotrichum chrysophilum</name>
    <dbReference type="NCBI Taxonomy" id="1836956"/>
    <lineage>
        <taxon>Eukaryota</taxon>
        <taxon>Fungi</taxon>
        <taxon>Dikarya</taxon>
        <taxon>Ascomycota</taxon>
        <taxon>Pezizomycotina</taxon>
        <taxon>Sordariomycetes</taxon>
        <taxon>Hypocreomycetidae</taxon>
        <taxon>Glomerellales</taxon>
        <taxon>Glomerellaceae</taxon>
        <taxon>Colletotrichum</taxon>
        <taxon>Colletotrichum gloeosporioides species complex</taxon>
    </lineage>
</organism>
<evidence type="ECO:0000313" key="2">
    <source>
        <dbReference type="EMBL" id="KAK1854158.1"/>
    </source>
</evidence>
<reference evidence="2" key="1">
    <citation type="submission" date="2023-01" db="EMBL/GenBank/DDBJ databases">
        <title>Colletotrichum chrysophilum M932 genome sequence.</title>
        <authorList>
            <person name="Baroncelli R."/>
        </authorList>
    </citation>
    <scope>NUCLEOTIDE SEQUENCE</scope>
    <source>
        <strain evidence="2">M932</strain>
    </source>
</reference>
<evidence type="ECO:0000256" key="1">
    <source>
        <dbReference type="SAM" id="MobiDB-lite"/>
    </source>
</evidence>
<accession>A0AAD9AUA8</accession>
<proteinExistence type="predicted"/>
<protein>
    <submittedName>
        <fullName evidence="2">Uncharacterized protein</fullName>
    </submittedName>
</protein>